<protein>
    <submittedName>
        <fullName evidence="1">Uncharacterized protein</fullName>
    </submittedName>
</protein>
<organism evidence="1 2">
    <name type="scientific">Pyropia yezoensis</name>
    <name type="common">Susabi-nori</name>
    <name type="synonym">Porphyra yezoensis</name>
    <dbReference type="NCBI Taxonomy" id="2788"/>
    <lineage>
        <taxon>Eukaryota</taxon>
        <taxon>Rhodophyta</taxon>
        <taxon>Bangiophyceae</taxon>
        <taxon>Bangiales</taxon>
        <taxon>Bangiaceae</taxon>
        <taxon>Pyropia</taxon>
    </lineage>
</organism>
<keyword evidence="2" id="KW-1185">Reference proteome</keyword>
<name>A0ACC3C6S7_PYRYE</name>
<evidence type="ECO:0000313" key="1">
    <source>
        <dbReference type="EMBL" id="KAK1866011.1"/>
    </source>
</evidence>
<gene>
    <name evidence="1" type="ORF">I4F81_008532</name>
</gene>
<comment type="caution">
    <text evidence="1">The sequence shown here is derived from an EMBL/GenBank/DDBJ whole genome shotgun (WGS) entry which is preliminary data.</text>
</comment>
<dbReference type="EMBL" id="CM020619">
    <property type="protein sequence ID" value="KAK1866011.1"/>
    <property type="molecule type" value="Genomic_DNA"/>
</dbReference>
<reference evidence="1" key="1">
    <citation type="submission" date="2019-11" db="EMBL/GenBank/DDBJ databases">
        <title>Nori genome reveals adaptations in red seaweeds to the harsh intertidal environment.</title>
        <authorList>
            <person name="Wang D."/>
            <person name="Mao Y."/>
        </authorList>
    </citation>
    <scope>NUCLEOTIDE SEQUENCE</scope>
    <source>
        <tissue evidence="1">Gametophyte</tissue>
    </source>
</reference>
<dbReference type="Proteomes" id="UP000798662">
    <property type="component" value="Chromosome 2"/>
</dbReference>
<sequence>MLRPPPPLPSRRAGRAGARQRPVHSPGAWRPATARRSAPSPPSPAIPGVRCAALWSPIDRLGSSRAPLPPPCSSLDMAGAPASSSDAHPLALSPPASASPPRPPGTTSVRVFGAGYGRTGTSSLRAALVTLLGAPVYHMHDIMLPDDAARLGDLALWEAAAAAPGAPPPDWAALFDAHGYAGAVDFPVCLYWRSLAADYPAARFILTVRPPGPWAASWAALMAGTAARAARWGWALPRLRRGAAWLDALLLGPVMASPAALIARGGAVNVRAAAAAMAAHNAAVVAGLPPGRLLVYDIRDGWAPLCAFLGVPVPQGVPFPSENARGAVAAGFWRRVRRHLVCVAGVWLRDRLGVGEVGRGGGVAAVAAAALAAAAAVAVAVVVAGRR</sequence>
<evidence type="ECO:0000313" key="2">
    <source>
        <dbReference type="Proteomes" id="UP000798662"/>
    </source>
</evidence>
<accession>A0ACC3C6S7</accession>
<proteinExistence type="predicted"/>